<keyword evidence="6" id="KW-0560">Oxidoreductase</keyword>
<keyword evidence="4" id="KW-0349">Heme</keyword>
<dbReference type="Pfam" id="PF00067">
    <property type="entry name" value="p450"/>
    <property type="match status" value="1"/>
</dbReference>
<evidence type="ECO:0000256" key="3">
    <source>
        <dbReference type="ARBA" id="ARBA00010617"/>
    </source>
</evidence>
<evidence type="ECO:0000313" key="10">
    <source>
        <dbReference type="EMBL" id="KAK7850583.1"/>
    </source>
</evidence>
<dbReference type="GO" id="GO:0020037">
    <property type="term" value="F:heme binding"/>
    <property type="evidence" value="ECO:0007669"/>
    <property type="project" value="InterPro"/>
</dbReference>
<comment type="similarity">
    <text evidence="3">Belongs to the cytochrome P450 family.</text>
</comment>
<keyword evidence="9" id="KW-0472">Membrane</keyword>
<comment type="caution">
    <text evidence="10">The sequence shown here is derived from an EMBL/GenBank/DDBJ whole genome shotgun (WGS) entry which is preliminary data.</text>
</comment>
<dbReference type="InterPro" id="IPR036396">
    <property type="entry name" value="Cyt_P450_sf"/>
</dbReference>
<evidence type="ECO:0000313" key="11">
    <source>
        <dbReference type="Proteomes" id="UP000237347"/>
    </source>
</evidence>
<dbReference type="PRINTS" id="PR00463">
    <property type="entry name" value="EP450I"/>
</dbReference>
<evidence type="ECO:0000256" key="9">
    <source>
        <dbReference type="ARBA" id="ARBA00023136"/>
    </source>
</evidence>
<dbReference type="AlphaFoldDB" id="A0AAW0LI45"/>
<gene>
    <name evidence="10" type="primary">CYP93E1_0</name>
    <name evidence="10" type="ORF">CFP56_000520</name>
</gene>
<dbReference type="PANTHER" id="PTHR47943">
    <property type="entry name" value="CYTOCHROME P450 93A3-LIKE"/>
    <property type="match status" value="1"/>
</dbReference>
<proteinExistence type="inferred from homology"/>
<dbReference type="InterPro" id="IPR001128">
    <property type="entry name" value="Cyt_P450"/>
</dbReference>
<evidence type="ECO:0000256" key="6">
    <source>
        <dbReference type="ARBA" id="ARBA00023002"/>
    </source>
</evidence>
<dbReference type="Gene3D" id="1.10.630.10">
    <property type="entry name" value="Cytochrome P450"/>
    <property type="match status" value="1"/>
</dbReference>
<dbReference type="GO" id="GO:0004497">
    <property type="term" value="F:monooxygenase activity"/>
    <property type="evidence" value="ECO:0007669"/>
    <property type="project" value="UniProtKB-KW"/>
</dbReference>
<evidence type="ECO:0000256" key="2">
    <source>
        <dbReference type="ARBA" id="ARBA00004370"/>
    </source>
</evidence>
<reference evidence="10 11" key="1">
    <citation type="journal article" date="2018" name="Sci. Data">
        <title>The draft genome sequence of cork oak.</title>
        <authorList>
            <person name="Ramos A.M."/>
            <person name="Usie A."/>
            <person name="Barbosa P."/>
            <person name="Barros P.M."/>
            <person name="Capote T."/>
            <person name="Chaves I."/>
            <person name="Simoes F."/>
            <person name="Abreu I."/>
            <person name="Carrasquinho I."/>
            <person name="Faro C."/>
            <person name="Guimaraes J.B."/>
            <person name="Mendonca D."/>
            <person name="Nobrega F."/>
            <person name="Rodrigues L."/>
            <person name="Saibo N.J.M."/>
            <person name="Varela M.C."/>
            <person name="Egas C."/>
            <person name="Matos J."/>
            <person name="Miguel C.M."/>
            <person name="Oliveira M.M."/>
            <person name="Ricardo C.P."/>
            <person name="Goncalves S."/>
        </authorList>
    </citation>
    <scope>NUCLEOTIDE SEQUENCE [LARGE SCALE GENOMIC DNA]</scope>
    <source>
        <strain evidence="11">cv. HL8</strain>
    </source>
</reference>
<comment type="subcellular location">
    <subcellularLocation>
        <location evidence="2">Membrane</location>
    </subcellularLocation>
</comment>
<comment type="cofactor">
    <cofactor evidence="1">
        <name>heme</name>
        <dbReference type="ChEBI" id="CHEBI:30413"/>
    </cofactor>
</comment>
<evidence type="ECO:0000256" key="5">
    <source>
        <dbReference type="ARBA" id="ARBA00022723"/>
    </source>
</evidence>
<dbReference type="GO" id="GO:0005506">
    <property type="term" value="F:iron ion binding"/>
    <property type="evidence" value="ECO:0007669"/>
    <property type="project" value="InterPro"/>
</dbReference>
<keyword evidence="5" id="KW-0479">Metal-binding</keyword>
<organism evidence="10 11">
    <name type="scientific">Quercus suber</name>
    <name type="common">Cork oak</name>
    <dbReference type="NCBI Taxonomy" id="58331"/>
    <lineage>
        <taxon>Eukaryota</taxon>
        <taxon>Viridiplantae</taxon>
        <taxon>Streptophyta</taxon>
        <taxon>Embryophyta</taxon>
        <taxon>Tracheophyta</taxon>
        <taxon>Spermatophyta</taxon>
        <taxon>Magnoliopsida</taxon>
        <taxon>eudicotyledons</taxon>
        <taxon>Gunneridae</taxon>
        <taxon>Pentapetalae</taxon>
        <taxon>rosids</taxon>
        <taxon>fabids</taxon>
        <taxon>Fagales</taxon>
        <taxon>Fagaceae</taxon>
        <taxon>Quercus</taxon>
    </lineage>
</organism>
<dbReference type="SUPFAM" id="SSF48264">
    <property type="entry name" value="Cytochrome P450"/>
    <property type="match status" value="1"/>
</dbReference>
<dbReference type="GO" id="GO:0016020">
    <property type="term" value="C:membrane"/>
    <property type="evidence" value="ECO:0007669"/>
    <property type="project" value="UniProtKB-SubCell"/>
</dbReference>
<keyword evidence="8" id="KW-0503">Monooxygenase</keyword>
<evidence type="ECO:0000256" key="4">
    <source>
        <dbReference type="ARBA" id="ARBA00022617"/>
    </source>
</evidence>
<evidence type="ECO:0000256" key="8">
    <source>
        <dbReference type="ARBA" id="ARBA00023033"/>
    </source>
</evidence>
<evidence type="ECO:0000256" key="7">
    <source>
        <dbReference type="ARBA" id="ARBA00023004"/>
    </source>
</evidence>
<dbReference type="EMBL" id="PKMF04000098">
    <property type="protein sequence ID" value="KAK7850583.1"/>
    <property type="molecule type" value="Genomic_DNA"/>
</dbReference>
<sequence>MSYYFLFFIWFIVAFFVHSFIKSCFNSRPAIQNPPSPPALPIIGHLHLLGSVLPKSFQTLARRYGPLMQLRMGATTCVVVSSANVAREIYKTQDLNFAYRPKFSISDYSIYKGSSFAMAPYGDYWRFMKKLCMTRLLAVPQLNHTIDIREEEVEKLVERITKFSREGKPCDLRGELTTLTNNVICIMVMSTRCSGNEIDAEEIRGVVKQFMDLAGKLSAGDALGPLRILDFSGNKKKFVRVMEQFDRLLERIMKEHEAKVMNGGVGDQKNDLMDILIETQRDPSAEVKISRQDIKSFLLGLVLKWKNHLFVTPSHALLNPI</sequence>
<protein>
    <submittedName>
        <fullName evidence="10">Beta-amyrin 24-hydroxylase</fullName>
    </submittedName>
</protein>
<accession>A0AAW0LI45</accession>
<dbReference type="Proteomes" id="UP000237347">
    <property type="component" value="Unassembled WGS sequence"/>
</dbReference>
<name>A0AAW0LI45_QUESU</name>
<keyword evidence="7" id="KW-0408">Iron</keyword>
<keyword evidence="11" id="KW-1185">Reference proteome</keyword>
<dbReference type="PANTHER" id="PTHR47943:SF8">
    <property type="entry name" value="CYTOCHROME P450"/>
    <property type="match status" value="1"/>
</dbReference>
<evidence type="ECO:0000256" key="1">
    <source>
        <dbReference type="ARBA" id="ARBA00001971"/>
    </source>
</evidence>
<dbReference type="InterPro" id="IPR002401">
    <property type="entry name" value="Cyt_P450_E_grp-I"/>
</dbReference>
<dbReference type="GO" id="GO:0016705">
    <property type="term" value="F:oxidoreductase activity, acting on paired donors, with incorporation or reduction of molecular oxygen"/>
    <property type="evidence" value="ECO:0007669"/>
    <property type="project" value="InterPro"/>
</dbReference>